<evidence type="ECO:0000313" key="2">
    <source>
        <dbReference type="Proteomes" id="UP000628710"/>
    </source>
</evidence>
<reference evidence="1" key="1">
    <citation type="submission" date="2020-12" db="EMBL/GenBank/DDBJ databases">
        <title>Marinomonas arctica sp. nov., a psychrotolerant bacterium isolated from the Arctic.</title>
        <authorList>
            <person name="Zhang Y."/>
        </authorList>
    </citation>
    <scope>NUCLEOTIDE SEQUENCE</scope>
    <source>
        <strain evidence="1">C1424</strain>
    </source>
</reference>
<dbReference type="EMBL" id="JAEMNX010000022">
    <property type="protein sequence ID" value="MBJ7539270.1"/>
    <property type="molecule type" value="Genomic_DNA"/>
</dbReference>
<dbReference type="RefSeq" id="WP_199469675.1">
    <property type="nucleotide sequence ID" value="NZ_JAEMNX010000022.1"/>
</dbReference>
<keyword evidence="2" id="KW-1185">Reference proteome</keyword>
<evidence type="ECO:0000313" key="1">
    <source>
        <dbReference type="EMBL" id="MBJ7539270.1"/>
    </source>
</evidence>
<dbReference type="AlphaFoldDB" id="A0A934JXW5"/>
<proteinExistence type="predicted"/>
<protein>
    <submittedName>
        <fullName evidence="1">Uncharacterized protein</fullName>
    </submittedName>
</protein>
<name>A0A934JXW5_9GAMM</name>
<accession>A0A934JXW5</accession>
<gene>
    <name evidence="1" type="ORF">I8J31_16450</name>
</gene>
<comment type="caution">
    <text evidence="1">The sequence shown here is derived from an EMBL/GenBank/DDBJ whole genome shotgun (WGS) entry which is preliminary data.</text>
</comment>
<dbReference type="Proteomes" id="UP000628710">
    <property type="component" value="Unassembled WGS sequence"/>
</dbReference>
<sequence length="70" mass="8483">MFVKKVSTSYEAHFRVNGRGNREHKRVFSTKAECERFQRYTITQFETQADVKLWLEKPKDMRRLFELVAL</sequence>
<organism evidence="1 2">
    <name type="scientific">Marinomonas transparens</name>
    <dbReference type="NCBI Taxonomy" id="2795388"/>
    <lineage>
        <taxon>Bacteria</taxon>
        <taxon>Pseudomonadati</taxon>
        <taxon>Pseudomonadota</taxon>
        <taxon>Gammaproteobacteria</taxon>
        <taxon>Oceanospirillales</taxon>
        <taxon>Oceanospirillaceae</taxon>
        <taxon>Marinomonas</taxon>
    </lineage>
</organism>